<dbReference type="Proteomes" id="UP000297714">
    <property type="component" value="Unassembled WGS sequence"/>
</dbReference>
<evidence type="ECO:0000313" key="2">
    <source>
        <dbReference type="EMBL" id="TGJ77064.1"/>
    </source>
</evidence>
<organism evidence="2 3">
    <name type="scientific">Caproiciproducens galactitolivorans</name>
    <dbReference type="NCBI Taxonomy" id="642589"/>
    <lineage>
        <taxon>Bacteria</taxon>
        <taxon>Bacillati</taxon>
        <taxon>Bacillota</taxon>
        <taxon>Clostridia</taxon>
        <taxon>Eubacteriales</taxon>
        <taxon>Acutalibacteraceae</taxon>
        <taxon>Caproiciproducens</taxon>
    </lineage>
</organism>
<evidence type="ECO:0000313" key="3">
    <source>
        <dbReference type="Proteomes" id="UP000297714"/>
    </source>
</evidence>
<proteinExistence type="predicted"/>
<dbReference type="EMBL" id="SRMQ01000003">
    <property type="protein sequence ID" value="TGJ77064.1"/>
    <property type="molecule type" value="Genomic_DNA"/>
</dbReference>
<dbReference type="AlphaFoldDB" id="A0A4Z0XZZ7"/>
<keyword evidence="3" id="KW-1185">Reference proteome</keyword>
<dbReference type="RefSeq" id="WP_135658704.1">
    <property type="nucleotide sequence ID" value="NZ_SRMQ01000003.1"/>
</dbReference>
<comment type="caution">
    <text evidence="2">The sequence shown here is derived from an EMBL/GenBank/DDBJ whole genome shotgun (WGS) entry which is preliminary data.</text>
</comment>
<accession>A0A4Z0XZZ7</accession>
<name>A0A4Z0XZZ7_9FIRM</name>
<gene>
    <name evidence="2" type="ORF">CAGA_11400</name>
</gene>
<dbReference type="OrthoDB" id="9956200at2"/>
<feature type="signal peptide" evidence="1">
    <location>
        <begin position="1"/>
        <end position="19"/>
    </location>
</feature>
<reference evidence="2 3" key="1">
    <citation type="submission" date="2019-04" db="EMBL/GenBank/DDBJ databases">
        <authorList>
            <person name="Poehlein A."/>
            <person name="Bengelsdorf F.R."/>
            <person name="Duerre P."/>
            <person name="Daniel R."/>
        </authorList>
    </citation>
    <scope>NUCLEOTIDE SEQUENCE [LARGE SCALE GENOMIC DNA]</scope>
    <source>
        <strain evidence="2 3">BS-1</strain>
    </source>
</reference>
<feature type="chain" id="PRO_5021382931" evidence="1">
    <location>
        <begin position="20"/>
        <end position="159"/>
    </location>
</feature>
<evidence type="ECO:0000256" key="1">
    <source>
        <dbReference type="SAM" id="SignalP"/>
    </source>
</evidence>
<keyword evidence="1" id="KW-0732">Signal</keyword>
<sequence>MSFALVIAIILSCNIEAFAAQKNNVNPLTSKSEVKASGKKYGPWFGGHSDTYSTRDEYNITITLVRAIADAIVTFVDEPKARALAAAVSGSLANVNLSTADYTYGTVYKRYREVYVGGEFAYYQNEVTVDAYYCHNGKKSHVGKTTEIFEGSVLMIAKQ</sequence>
<protein>
    <submittedName>
        <fullName evidence="2">Uncharacterized protein</fullName>
    </submittedName>
</protein>